<dbReference type="InterPro" id="IPR001173">
    <property type="entry name" value="Glyco_trans_2-like"/>
</dbReference>
<organism evidence="4 5">
    <name type="scientific">Parvularcula mediterranea</name>
    <dbReference type="NCBI Taxonomy" id="2732508"/>
    <lineage>
        <taxon>Bacteria</taxon>
        <taxon>Pseudomonadati</taxon>
        <taxon>Pseudomonadota</taxon>
        <taxon>Alphaproteobacteria</taxon>
        <taxon>Parvularculales</taxon>
        <taxon>Parvularculaceae</taxon>
        <taxon>Parvularcula</taxon>
    </lineage>
</organism>
<sequence length="290" mass="31882">MISVIIVSYQTGPILDEAVASALAQPEVGEVILVDNGNPEDVTDALADRAEVEDRLKLVTGHGNIGFARACNLGADEATGEHLLFLNPDAILPTGGAATLRAEGEASGSEHWATGPQLLDPDGTEQRGSRRRILTPGSAFVEATRIYKLAPKRFEKARFNAHDHPALTKTTAVSCLSGACFLVPRRTWEALGGMDRRYFLHVEDVDFFLRLIKLGGTTYQVPSVGVVHYKSSSDVDPLFVERRKKQSMNLYFATHFKGHYPPGFLTLLRGMLWVSFAFRSLKFRLKPGRS</sequence>
<feature type="domain" description="Glycosyltransferase 2-like" evidence="2">
    <location>
        <begin position="3"/>
        <end position="93"/>
    </location>
</feature>
<evidence type="ECO:0000313" key="5">
    <source>
        <dbReference type="Proteomes" id="UP000536835"/>
    </source>
</evidence>
<accession>A0A7Y3RNR6</accession>
<dbReference type="Gene3D" id="3.90.550.10">
    <property type="entry name" value="Spore Coat Polysaccharide Biosynthesis Protein SpsA, Chain A"/>
    <property type="match status" value="1"/>
</dbReference>
<feature type="domain" description="Glycosyltransferase 2-like" evidence="3">
    <location>
        <begin position="169"/>
        <end position="284"/>
    </location>
</feature>
<evidence type="ECO:0000259" key="3">
    <source>
        <dbReference type="Pfam" id="PF13632"/>
    </source>
</evidence>
<proteinExistence type="predicted"/>
<name>A0A7Y3RNR6_9PROT</name>
<dbReference type="EMBL" id="JABFCX010000003">
    <property type="protein sequence ID" value="NNU16946.1"/>
    <property type="molecule type" value="Genomic_DNA"/>
</dbReference>
<keyword evidence="5" id="KW-1185">Reference proteome</keyword>
<dbReference type="Pfam" id="PF00535">
    <property type="entry name" value="Glycos_transf_2"/>
    <property type="match status" value="1"/>
</dbReference>
<protein>
    <submittedName>
        <fullName evidence="4">Glycosyltransferase family 2 protein</fullName>
    </submittedName>
</protein>
<dbReference type="AlphaFoldDB" id="A0A7Y3RNR6"/>
<dbReference type="PANTHER" id="PTHR43179:SF7">
    <property type="entry name" value="RHAMNOSYLTRANSFERASE WBBL"/>
    <property type="match status" value="1"/>
</dbReference>
<dbReference type="GO" id="GO:0016740">
    <property type="term" value="F:transferase activity"/>
    <property type="evidence" value="ECO:0007669"/>
    <property type="project" value="UniProtKB-KW"/>
</dbReference>
<dbReference type="InterPro" id="IPR029044">
    <property type="entry name" value="Nucleotide-diphossugar_trans"/>
</dbReference>
<dbReference type="RefSeq" id="WP_173199895.1">
    <property type="nucleotide sequence ID" value="NZ_JABFCX010000003.1"/>
</dbReference>
<evidence type="ECO:0000259" key="2">
    <source>
        <dbReference type="Pfam" id="PF00535"/>
    </source>
</evidence>
<comment type="caution">
    <text evidence="4">The sequence shown here is derived from an EMBL/GenBank/DDBJ whole genome shotgun (WGS) entry which is preliminary data.</text>
</comment>
<evidence type="ECO:0000256" key="1">
    <source>
        <dbReference type="SAM" id="MobiDB-lite"/>
    </source>
</evidence>
<dbReference type="Pfam" id="PF13632">
    <property type="entry name" value="Glyco_trans_2_3"/>
    <property type="match status" value="1"/>
</dbReference>
<dbReference type="CDD" id="cd04186">
    <property type="entry name" value="GT_2_like_c"/>
    <property type="match status" value="1"/>
</dbReference>
<dbReference type="PANTHER" id="PTHR43179">
    <property type="entry name" value="RHAMNOSYLTRANSFERASE WBBL"/>
    <property type="match status" value="1"/>
</dbReference>
<dbReference type="Proteomes" id="UP000536835">
    <property type="component" value="Unassembled WGS sequence"/>
</dbReference>
<reference evidence="4 5" key="1">
    <citation type="submission" date="2020-05" db="EMBL/GenBank/DDBJ databases">
        <title>Parvularcula mediterraneae sp. nov., isolated from polypropylene straw from shallow seawater of the seashore of Laganas in Zakynthos island, Greece.</title>
        <authorList>
            <person name="Szabo I."/>
            <person name="Al-Omari J."/>
            <person name="Rado J."/>
            <person name="Szerdahelyi G.S."/>
        </authorList>
    </citation>
    <scope>NUCLEOTIDE SEQUENCE [LARGE SCALE GENOMIC DNA]</scope>
    <source>
        <strain evidence="4 5">ZS-1/3</strain>
    </source>
</reference>
<gene>
    <name evidence="4" type="ORF">HK107_11510</name>
</gene>
<dbReference type="SUPFAM" id="SSF53448">
    <property type="entry name" value="Nucleotide-diphospho-sugar transferases"/>
    <property type="match status" value="1"/>
</dbReference>
<evidence type="ECO:0000313" key="4">
    <source>
        <dbReference type="EMBL" id="NNU16946.1"/>
    </source>
</evidence>
<feature type="region of interest" description="Disordered" evidence="1">
    <location>
        <begin position="103"/>
        <end position="130"/>
    </location>
</feature>
<keyword evidence="4" id="KW-0808">Transferase</keyword>